<name>A0A166DQH9_9EURY</name>
<evidence type="ECO:0000313" key="2">
    <source>
        <dbReference type="Proteomes" id="UP000077275"/>
    </source>
</evidence>
<proteinExistence type="predicted"/>
<dbReference type="Gene3D" id="2.160.20.10">
    <property type="entry name" value="Single-stranded right-handed beta-helix, Pectin lyase-like"/>
    <property type="match status" value="1"/>
</dbReference>
<reference evidence="1 2" key="1">
    <citation type="submission" date="2016-04" db="EMBL/GenBank/DDBJ databases">
        <title>Genome sequence of Methanobrevibacter cuticularis DSM 11139.</title>
        <authorList>
            <person name="Poehlein A."/>
            <person name="Seedorf H."/>
            <person name="Daniel R."/>
        </authorList>
    </citation>
    <scope>NUCLEOTIDE SEQUENCE [LARGE SCALE GENOMIC DNA]</scope>
    <source>
        <strain evidence="1 2">DSM 11139</strain>
    </source>
</reference>
<evidence type="ECO:0000313" key="1">
    <source>
        <dbReference type="EMBL" id="KZX15848.1"/>
    </source>
</evidence>
<protein>
    <recommendedName>
        <fullName evidence="3">Right handed beta helix domain-containing protein</fullName>
    </recommendedName>
</protein>
<dbReference type="SUPFAM" id="SSF51126">
    <property type="entry name" value="Pectin lyase-like"/>
    <property type="match status" value="3"/>
</dbReference>
<dbReference type="AlphaFoldDB" id="A0A166DQH9"/>
<dbReference type="STRING" id="47311.MBCUT_12260"/>
<dbReference type="PATRIC" id="fig|47311.3.peg.1345"/>
<comment type="caution">
    <text evidence="1">The sequence shown here is derived from an EMBL/GenBank/DDBJ whole genome shotgun (WGS) entry which is preliminary data.</text>
</comment>
<organism evidence="1 2">
    <name type="scientific">Methanobrevibacter cuticularis</name>
    <dbReference type="NCBI Taxonomy" id="47311"/>
    <lineage>
        <taxon>Archaea</taxon>
        <taxon>Methanobacteriati</taxon>
        <taxon>Methanobacteriota</taxon>
        <taxon>Methanomada group</taxon>
        <taxon>Methanobacteria</taxon>
        <taxon>Methanobacteriales</taxon>
        <taxon>Methanobacteriaceae</taxon>
        <taxon>Methanobrevibacter</taxon>
    </lineage>
</organism>
<dbReference type="InterPro" id="IPR012334">
    <property type="entry name" value="Pectin_lyas_fold"/>
</dbReference>
<keyword evidence="2" id="KW-1185">Reference proteome</keyword>
<dbReference type="EMBL" id="LWMW01000106">
    <property type="protein sequence ID" value="KZX15848.1"/>
    <property type="molecule type" value="Genomic_DNA"/>
</dbReference>
<dbReference type="InterPro" id="IPR006626">
    <property type="entry name" value="PbH1"/>
</dbReference>
<dbReference type="SMART" id="SM00710">
    <property type="entry name" value="PbH1"/>
    <property type="match status" value="11"/>
</dbReference>
<accession>A0A166DQH9</accession>
<dbReference type="Proteomes" id="UP000077275">
    <property type="component" value="Unassembled WGS sequence"/>
</dbReference>
<evidence type="ECO:0008006" key="3">
    <source>
        <dbReference type="Google" id="ProtNLM"/>
    </source>
</evidence>
<sequence length="779" mass="85841">MKFYKIKFSKIILISFIILSFMLCITGASAYDFNQTSTSTDIQGYIDNSGDDVIELKAGNYSLKEINITRNLTIKNKGSDVVNIRGDGLNTLFNVKSAYVTIQGLNIIDYKVAINSSASYLTIKNNRITSTKDPLFNSPTNDTTGIIIDITNNSGDAFLNNIIIESNFIDTKYEGIIFNITSLSGDSYMENITINYNILESSNKGGIYSDTNAYVKNVSLNNNFLTTESGTPFYLSAANIDNLQFNDNELTGSSTATIINLNYMLNATNIKIIGNTLISGGNVVGINISSRLESSDANITNLLIEDNNINTLRTATGNVAGTKSIILVSNSTLKNFQLSNNIMNGLHGVSNVIDGIIFNNNTFYSTINFGTNGNFPYTANIPLQVFNNFTFNNNKINITDHAIFFISPYTTNLTLENNTGYISGRFLSTGSGGVKNLRMENNNFTQLNSSTANLIYALGPSFLEDVFIYNNTASRVQFDSGSGHINNVTIYNNHLTGINVASISSDVSNVNITNNTINSTVQNGVLTIRQNGKLINLTIENNIIFSYSTATAATNNVVYLYTSGDNSYYENIIINNNYINAFNAGNGMRIYVNQNNISWNDFNIFNNTIETKNGYGILFDFTKYIYGDNGLVNISNNRIKSSNNGINFNFQKTATDILKNLVIFNNTIESTTKGIYLNANTVKDALIKGNNIIGRTHGIDISANNIENITINYNSILSSDKLLTFSALATGNIDYNWWGSNTINATKFSNTPTMNNHYNITLDQMVLLVLGMLFLLKLF</sequence>
<gene>
    <name evidence="1" type="ORF">MBCUT_12260</name>
</gene>
<dbReference type="InterPro" id="IPR011050">
    <property type="entry name" value="Pectin_lyase_fold/virulence"/>
</dbReference>